<dbReference type="PANTHER" id="PTHR44688:SF16">
    <property type="entry name" value="DNA-BINDING TRANSCRIPTIONAL ACTIVATOR DEVR_DOSR"/>
    <property type="match status" value="1"/>
</dbReference>
<dbReference type="SMART" id="SM00421">
    <property type="entry name" value="HTH_LUXR"/>
    <property type="match status" value="1"/>
</dbReference>
<keyword evidence="2" id="KW-0238">DNA-binding</keyword>
<evidence type="ECO:0000256" key="1">
    <source>
        <dbReference type="ARBA" id="ARBA00023015"/>
    </source>
</evidence>
<keyword evidence="3" id="KW-0804">Transcription</keyword>
<dbReference type="InterPro" id="IPR005143">
    <property type="entry name" value="TF_LuxR_autoind-bd_dom"/>
</dbReference>
<dbReference type="Gene3D" id="1.10.10.10">
    <property type="entry name" value="Winged helix-like DNA-binding domain superfamily/Winged helix DNA-binding domain"/>
    <property type="match status" value="1"/>
</dbReference>
<dbReference type="Pfam" id="PF03472">
    <property type="entry name" value="Autoind_bind"/>
    <property type="match status" value="1"/>
</dbReference>
<evidence type="ECO:0000313" key="5">
    <source>
        <dbReference type="EMBL" id="ANF57977.1"/>
    </source>
</evidence>
<feature type="domain" description="HTH luxR-type" evidence="4">
    <location>
        <begin position="147"/>
        <end position="212"/>
    </location>
</feature>
<keyword evidence="6" id="KW-1185">Reference proteome</keyword>
<evidence type="ECO:0000256" key="3">
    <source>
        <dbReference type="ARBA" id="ARBA00023163"/>
    </source>
</evidence>
<dbReference type="PRINTS" id="PR00038">
    <property type="entry name" value="HTHLUXR"/>
</dbReference>
<dbReference type="CDD" id="cd06170">
    <property type="entry name" value="LuxR_C_like"/>
    <property type="match status" value="1"/>
</dbReference>
<dbReference type="PROSITE" id="PS00622">
    <property type="entry name" value="HTH_LUXR_1"/>
    <property type="match status" value="1"/>
</dbReference>
<protein>
    <recommendedName>
        <fullName evidence="4">HTH luxR-type domain-containing protein</fullName>
    </recommendedName>
</protein>
<dbReference type="KEGG" id="haa:A5892_11325"/>
<dbReference type="InterPro" id="IPR016032">
    <property type="entry name" value="Sig_transdc_resp-reg_C-effctor"/>
</dbReference>
<dbReference type="PANTHER" id="PTHR44688">
    <property type="entry name" value="DNA-BINDING TRANSCRIPTIONAL ACTIVATOR DEVR_DOSR"/>
    <property type="match status" value="1"/>
</dbReference>
<gene>
    <name evidence="5" type="ORF">A5892_11325</name>
</gene>
<dbReference type="InterPro" id="IPR000792">
    <property type="entry name" value="Tscrpt_reg_LuxR_C"/>
</dbReference>
<evidence type="ECO:0000256" key="2">
    <source>
        <dbReference type="ARBA" id="ARBA00023125"/>
    </source>
</evidence>
<proteinExistence type="predicted"/>
<dbReference type="SUPFAM" id="SSF75516">
    <property type="entry name" value="Pheromone-binding domain of LuxR-like quorum-sensing transcription factors"/>
    <property type="match status" value="1"/>
</dbReference>
<dbReference type="InterPro" id="IPR036388">
    <property type="entry name" value="WH-like_DNA-bd_sf"/>
</dbReference>
<evidence type="ECO:0000313" key="6">
    <source>
        <dbReference type="Proteomes" id="UP000077875"/>
    </source>
</evidence>
<accession>A0A172YFJ9</accession>
<sequence length="218" mass="25301">MREFEMDNFAYLLTDRNFSRRPFIISTYPKEWLEIYTYGHYYLNDPVIRHAFTRVTPFSWQAGERRDLIEYDGEVFHQSSRFKIDAGYTFVVRGGLGEMGALSICRSEKKADFEQNILRRSGDLQMLLLQAHEVASDAFFADDPRVNSIDQYHLSDREKSVVHWAAQGKTYHEIGIILGFKERTIKKYMASVVSKLEVANAKHAISKSIELQLISSRS</sequence>
<dbReference type="GO" id="GO:0006355">
    <property type="term" value="P:regulation of DNA-templated transcription"/>
    <property type="evidence" value="ECO:0007669"/>
    <property type="project" value="InterPro"/>
</dbReference>
<dbReference type="GO" id="GO:0003677">
    <property type="term" value="F:DNA binding"/>
    <property type="evidence" value="ECO:0007669"/>
    <property type="project" value="UniProtKB-KW"/>
</dbReference>
<dbReference type="EMBL" id="CP015243">
    <property type="protein sequence ID" value="ANF57977.1"/>
    <property type="molecule type" value="Genomic_DNA"/>
</dbReference>
<dbReference type="Pfam" id="PF00196">
    <property type="entry name" value="GerE"/>
    <property type="match status" value="1"/>
</dbReference>
<dbReference type="AlphaFoldDB" id="A0A172YFJ9"/>
<dbReference type="Gene3D" id="3.30.450.80">
    <property type="entry name" value="Transcription factor LuxR-like, autoinducer-binding domain"/>
    <property type="match status" value="1"/>
</dbReference>
<dbReference type="PROSITE" id="PS50043">
    <property type="entry name" value="HTH_LUXR_2"/>
    <property type="match status" value="1"/>
</dbReference>
<dbReference type="InterPro" id="IPR036693">
    <property type="entry name" value="TF_LuxR_autoind-bd_dom_sf"/>
</dbReference>
<name>A0A172YFJ9_9GAMM</name>
<reference evidence="5 6" key="1">
    <citation type="submission" date="2016-04" db="EMBL/GenBank/DDBJ databases">
        <title>Complete Genome Sequence of Halotalea alkalilenta IHB B 13600.</title>
        <authorList>
            <person name="Swarnkar M.K."/>
            <person name="Sharma A."/>
            <person name="Kaushal K."/>
            <person name="Soni R."/>
            <person name="Rana S."/>
            <person name="Singh A.K."/>
            <person name="Gulati A."/>
        </authorList>
    </citation>
    <scope>NUCLEOTIDE SEQUENCE [LARGE SCALE GENOMIC DNA]</scope>
    <source>
        <strain evidence="5 6">IHB B 13600</strain>
    </source>
</reference>
<dbReference type="SUPFAM" id="SSF46894">
    <property type="entry name" value="C-terminal effector domain of the bipartite response regulators"/>
    <property type="match status" value="1"/>
</dbReference>
<keyword evidence="1" id="KW-0805">Transcription regulation</keyword>
<evidence type="ECO:0000259" key="4">
    <source>
        <dbReference type="PROSITE" id="PS50043"/>
    </source>
</evidence>
<organism evidence="5 6">
    <name type="scientific">Halotalea alkalilenta</name>
    <dbReference type="NCBI Taxonomy" id="376489"/>
    <lineage>
        <taxon>Bacteria</taxon>
        <taxon>Pseudomonadati</taxon>
        <taxon>Pseudomonadota</taxon>
        <taxon>Gammaproteobacteria</taxon>
        <taxon>Oceanospirillales</taxon>
        <taxon>Halomonadaceae</taxon>
        <taxon>Halotalea</taxon>
    </lineage>
</organism>
<dbReference type="Proteomes" id="UP000077875">
    <property type="component" value="Chromosome"/>
</dbReference>
<dbReference type="STRING" id="376489.A5892_11325"/>